<evidence type="ECO:0008006" key="3">
    <source>
        <dbReference type="Google" id="ProtNLM"/>
    </source>
</evidence>
<evidence type="ECO:0000313" key="1">
    <source>
        <dbReference type="EMBL" id="PRY52972.1"/>
    </source>
</evidence>
<keyword evidence="2" id="KW-1185">Reference proteome</keyword>
<proteinExistence type="predicted"/>
<evidence type="ECO:0000313" key="2">
    <source>
        <dbReference type="Proteomes" id="UP000237822"/>
    </source>
</evidence>
<dbReference type="Proteomes" id="UP000237822">
    <property type="component" value="Unassembled WGS sequence"/>
</dbReference>
<reference evidence="1 2" key="1">
    <citation type="submission" date="2018-03" db="EMBL/GenBank/DDBJ databases">
        <title>Genomic Encyclopedia of Archaeal and Bacterial Type Strains, Phase II (KMG-II): from individual species to whole genera.</title>
        <authorList>
            <person name="Goeker M."/>
        </authorList>
    </citation>
    <scope>NUCLEOTIDE SEQUENCE [LARGE SCALE GENOMIC DNA]</scope>
    <source>
        <strain evidence="1 2">ATCC BAA-1496</strain>
    </source>
</reference>
<dbReference type="AlphaFoldDB" id="A0A2T0U504"/>
<name>A0A2T0U504_9MICO</name>
<organism evidence="1 2">
    <name type="scientific">Knoellia remsis</name>
    <dbReference type="NCBI Taxonomy" id="407159"/>
    <lineage>
        <taxon>Bacteria</taxon>
        <taxon>Bacillati</taxon>
        <taxon>Actinomycetota</taxon>
        <taxon>Actinomycetes</taxon>
        <taxon>Micrococcales</taxon>
        <taxon>Intrasporangiaceae</taxon>
        <taxon>Knoellia</taxon>
    </lineage>
</organism>
<protein>
    <recommendedName>
        <fullName evidence="3">Helix-turn-helix protein</fullName>
    </recommendedName>
</protein>
<accession>A0A2T0U504</accession>
<comment type="caution">
    <text evidence="1">The sequence shown here is derived from an EMBL/GenBank/DDBJ whole genome shotgun (WGS) entry which is preliminary data.</text>
</comment>
<sequence>MALGTVLAALAETAYGLAIVPLGPRPTLSLNPISCEGREIASAVRQTVDGHASMRSAAERLGVPRTTLSRATDDPKQLSLKAVRSVLRQCGYGLVVAHADTGLVVHARDWDGGEVAARARGGGRRLAGHRLPMATPLGPSWWWERWSHVIGMEPPLWTTINADRPPSHQYRHAAHWLDHL</sequence>
<dbReference type="EMBL" id="PVTI01000029">
    <property type="protein sequence ID" value="PRY52972.1"/>
    <property type="molecule type" value="Genomic_DNA"/>
</dbReference>
<gene>
    <name evidence="1" type="ORF">BCF74_12946</name>
</gene>